<dbReference type="RefSeq" id="WP_096293245.1">
    <property type="nucleotide sequence ID" value="NZ_LT907782.1"/>
</dbReference>
<dbReference type="EMBL" id="LT907782">
    <property type="protein sequence ID" value="SNX60623.1"/>
    <property type="molecule type" value="Genomic_DNA"/>
</dbReference>
<evidence type="ECO:0000313" key="1">
    <source>
        <dbReference type="EMBL" id="SNX60623.1"/>
    </source>
</evidence>
<protein>
    <submittedName>
        <fullName evidence="1">Uncharacterized protein</fullName>
    </submittedName>
</protein>
<sequence>MDVMLKRYYSIEEAAEFLTSEHGQEITRMDVMELAARGDIRLCAWFNESLILYKEPFPKLERGDYHICTSGFAFKGYIQIPLELINLNSKKIDFYPMVIIEAITLLNNLLPMKATPPGFFARSNYVEGPDEYMPSMLTAECDNALIPAQDLLELRVKKSDLEKPLSTTERNSLLTIIGIMAKDGYRNDLIQPHALAKEIKKAADLLGIRISDDTIAGKLKEAKNILIEKAE</sequence>
<name>A0A285C0P7_9PROT</name>
<gene>
    <name evidence="1" type="ORF">SAMN06296273_2089</name>
</gene>
<organism evidence="1 2">
    <name type="scientific">Nitrosomonas ureae</name>
    <dbReference type="NCBI Taxonomy" id="44577"/>
    <lineage>
        <taxon>Bacteria</taxon>
        <taxon>Pseudomonadati</taxon>
        <taxon>Pseudomonadota</taxon>
        <taxon>Betaproteobacteria</taxon>
        <taxon>Nitrosomonadales</taxon>
        <taxon>Nitrosomonadaceae</taxon>
        <taxon>Nitrosomonas</taxon>
    </lineage>
</organism>
<accession>A0A285C0P7</accession>
<evidence type="ECO:0000313" key="2">
    <source>
        <dbReference type="Proteomes" id="UP000242498"/>
    </source>
</evidence>
<proteinExistence type="predicted"/>
<dbReference type="OrthoDB" id="8550317at2"/>
<dbReference type="Proteomes" id="UP000242498">
    <property type="component" value="Chromosome I"/>
</dbReference>
<dbReference type="AlphaFoldDB" id="A0A285C0P7"/>
<reference evidence="1 2" key="1">
    <citation type="submission" date="2017-08" db="EMBL/GenBank/DDBJ databases">
        <authorList>
            <person name="de Groot N.N."/>
        </authorList>
    </citation>
    <scope>NUCLEOTIDE SEQUENCE [LARGE SCALE GENOMIC DNA]</scope>
    <source>
        <strain evidence="1 2">Nm15</strain>
    </source>
</reference>